<comment type="subcellular location">
    <subcellularLocation>
        <location evidence="1">Nucleus</location>
    </subcellularLocation>
</comment>
<evidence type="ECO:0000256" key="2">
    <source>
        <dbReference type="ARBA" id="ARBA00023015"/>
    </source>
</evidence>
<dbReference type="InterPro" id="IPR006447">
    <property type="entry name" value="Myb_dom_plants"/>
</dbReference>
<feature type="domain" description="Response regulatory" evidence="8">
    <location>
        <begin position="1"/>
        <end position="45"/>
    </location>
</feature>
<dbReference type="InterPro" id="IPR044841">
    <property type="entry name" value="LUX/BOA-like"/>
</dbReference>
<dbReference type="NCBIfam" id="TIGR01557">
    <property type="entry name" value="myb_SHAQKYF"/>
    <property type="match status" value="1"/>
</dbReference>
<evidence type="ECO:0000256" key="3">
    <source>
        <dbReference type="ARBA" id="ARBA00023125"/>
    </source>
</evidence>
<evidence type="ECO:0000256" key="6">
    <source>
        <dbReference type="PROSITE-ProRule" id="PRU00169"/>
    </source>
</evidence>
<protein>
    <recommendedName>
        <fullName evidence="12">Response regulatory domain-containing protein</fullName>
    </recommendedName>
</protein>
<dbReference type="Pfam" id="PF00249">
    <property type="entry name" value="Myb_DNA-binding"/>
    <property type="match status" value="1"/>
</dbReference>
<dbReference type="PROSITE" id="PS50110">
    <property type="entry name" value="RESPONSE_REGULATORY"/>
    <property type="match status" value="1"/>
</dbReference>
<feature type="region of interest" description="Disordered" evidence="7">
    <location>
        <begin position="278"/>
        <end position="314"/>
    </location>
</feature>
<proteinExistence type="predicted"/>
<sequence length="314" mass="34281">MRRRRVISSDEATETVVRGIKAGATDYLVKPSSLATFRNIWQHAYRKELASKKKGRRNEDADGEKLRLKWTHDLHQKFSYAVNILGLDKAVPKKILELMNIPNLTKEHVASHLQKFRKFLKTKGGRQSTKMTPEMLAAVSARISSDMELGGCSGAQNGPVMPGHPFNQQPPYILTGHPPSTFLVANPLQPWAHFQPPNNPALNQPASNYTVHNPVVMSQAENTPMPILRGGSGLGEGTLTGQGQASNLDLACQHAHNATDGVGSDIGFCNDEDMGDFLSSLLNSPKEDQGPGHKEDQGQGPREEQGPGIADLEE</sequence>
<dbReference type="Gramene" id="ONK75335">
    <property type="protein sequence ID" value="ONK75335"/>
    <property type="gene ID" value="A4U43_C03F15770"/>
</dbReference>
<feature type="domain" description="HTH myb-type" evidence="9">
    <location>
        <begin position="62"/>
        <end position="121"/>
    </location>
</feature>
<dbReference type="PROSITE" id="PS51294">
    <property type="entry name" value="HTH_MYB"/>
    <property type="match status" value="1"/>
</dbReference>
<dbReference type="Gene3D" id="1.10.10.60">
    <property type="entry name" value="Homeodomain-like"/>
    <property type="match status" value="1"/>
</dbReference>
<evidence type="ECO:0000256" key="7">
    <source>
        <dbReference type="SAM" id="MobiDB-lite"/>
    </source>
</evidence>
<keyword evidence="11" id="KW-1185">Reference proteome</keyword>
<evidence type="ECO:0000256" key="5">
    <source>
        <dbReference type="ARBA" id="ARBA00023242"/>
    </source>
</evidence>
<dbReference type="InterPro" id="IPR017930">
    <property type="entry name" value="Myb_dom"/>
</dbReference>
<comment type="caution">
    <text evidence="6">Lacks conserved residue(s) required for the propagation of feature annotation.</text>
</comment>
<dbReference type="InterPro" id="IPR001789">
    <property type="entry name" value="Sig_transdc_resp-reg_receiver"/>
</dbReference>
<dbReference type="SUPFAM" id="SSF46689">
    <property type="entry name" value="Homeodomain-like"/>
    <property type="match status" value="1"/>
</dbReference>
<organism evidence="10 11">
    <name type="scientific">Asparagus officinalis</name>
    <name type="common">Garden asparagus</name>
    <dbReference type="NCBI Taxonomy" id="4686"/>
    <lineage>
        <taxon>Eukaryota</taxon>
        <taxon>Viridiplantae</taxon>
        <taxon>Streptophyta</taxon>
        <taxon>Embryophyta</taxon>
        <taxon>Tracheophyta</taxon>
        <taxon>Spermatophyta</taxon>
        <taxon>Magnoliopsida</taxon>
        <taxon>Liliopsida</taxon>
        <taxon>Asparagales</taxon>
        <taxon>Asparagaceae</taxon>
        <taxon>Asparagoideae</taxon>
        <taxon>Asparagus</taxon>
    </lineage>
</organism>
<dbReference type="PANTHER" id="PTHR31442">
    <property type="entry name" value="HOMEODOMAIN-LIKE SUPERFAMILY PROTEIN-RELATED"/>
    <property type="match status" value="1"/>
</dbReference>
<evidence type="ECO:0000259" key="9">
    <source>
        <dbReference type="PROSITE" id="PS51294"/>
    </source>
</evidence>
<dbReference type="InterPro" id="IPR011006">
    <property type="entry name" value="CheY-like_superfamily"/>
</dbReference>
<gene>
    <name evidence="10" type="ORF">A4U43_C03F15770</name>
</gene>
<evidence type="ECO:0008006" key="12">
    <source>
        <dbReference type="Google" id="ProtNLM"/>
    </source>
</evidence>
<evidence type="ECO:0000256" key="4">
    <source>
        <dbReference type="ARBA" id="ARBA00023163"/>
    </source>
</evidence>
<dbReference type="AlphaFoldDB" id="A0A5P1FAE1"/>
<dbReference type="GO" id="GO:0005634">
    <property type="term" value="C:nucleus"/>
    <property type="evidence" value="ECO:0007669"/>
    <property type="project" value="UniProtKB-SubCell"/>
</dbReference>
<dbReference type="SUPFAM" id="SSF52172">
    <property type="entry name" value="CheY-like"/>
    <property type="match status" value="1"/>
</dbReference>
<keyword evidence="5" id="KW-0539">Nucleus</keyword>
<reference evidence="11" key="1">
    <citation type="journal article" date="2017" name="Nat. Commun.">
        <title>The asparagus genome sheds light on the origin and evolution of a young Y chromosome.</title>
        <authorList>
            <person name="Harkess A."/>
            <person name="Zhou J."/>
            <person name="Xu C."/>
            <person name="Bowers J.E."/>
            <person name="Van der Hulst R."/>
            <person name="Ayyampalayam S."/>
            <person name="Mercati F."/>
            <person name="Riccardi P."/>
            <person name="McKain M.R."/>
            <person name="Kakrana A."/>
            <person name="Tang H."/>
            <person name="Ray J."/>
            <person name="Groenendijk J."/>
            <person name="Arikit S."/>
            <person name="Mathioni S.M."/>
            <person name="Nakano M."/>
            <person name="Shan H."/>
            <person name="Telgmann-Rauber A."/>
            <person name="Kanno A."/>
            <person name="Yue Z."/>
            <person name="Chen H."/>
            <person name="Li W."/>
            <person name="Chen Y."/>
            <person name="Xu X."/>
            <person name="Zhang Y."/>
            <person name="Luo S."/>
            <person name="Chen H."/>
            <person name="Gao J."/>
            <person name="Mao Z."/>
            <person name="Pires J.C."/>
            <person name="Luo M."/>
            <person name="Kudrna D."/>
            <person name="Wing R.A."/>
            <person name="Meyers B.C."/>
            <person name="Yi K."/>
            <person name="Kong H."/>
            <person name="Lavrijsen P."/>
            <person name="Sunseri F."/>
            <person name="Falavigna A."/>
            <person name="Ye Y."/>
            <person name="Leebens-Mack J.H."/>
            <person name="Chen G."/>
        </authorList>
    </citation>
    <scope>NUCLEOTIDE SEQUENCE [LARGE SCALE GENOMIC DNA]</scope>
    <source>
        <strain evidence="11">cv. DH0086</strain>
    </source>
</reference>
<dbReference type="GO" id="GO:0003700">
    <property type="term" value="F:DNA-binding transcription factor activity"/>
    <property type="evidence" value="ECO:0007669"/>
    <property type="project" value="InterPro"/>
</dbReference>
<accession>A0A5P1FAE1</accession>
<dbReference type="Proteomes" id="UP000243459">
    <property type="component" value="Chromosome 3"/>
</dbReference>
<dbReference type="EMBL" id="CM007383">
    <property type="protein sequence ID" value="ONK75335.1"/>
    <property type="molecule type" value="Genomic_DNA"/>
</dbReference>
<dbReference type="InterPro" id="IPR001005">
    <property type="entry name" value="SANT/Myb"/>
</dbReference>
<dbReference type="Gene3D" id="3.40.50.2300">
    <property type="match status" value="1"/>
</dbReference>
<evidence type="ECO:0000313" key="11">
    <source>
        <dbReference type="Proteomes" id="UP000243459"/>
    </source>
</evidence>
<dbReference type="InterPro" id="IPR009057">
    <property type="entry name" value="Homeodomain-like_sf"/>
</dbReference>
<keyword evidence="3" id="KW-0238">DNA-binding</keyword>
<keyword evidence="4" id="KW-0804">Transcription</keyword>
<evidence type="ECO:0000259" key="8">
    <source>
        <dbReference type="PROSITE" id="PS50110"/>
    </source>
</evidence>
<name>A0A5P1FAE1_ASPOF</name>
<evidence type="ECO:0000313" key="10">
    <source>
        <dbReference type="EMBL" id="ONK75335.1"/>
    </source>
</evidence>
<evidence type="ECO:0000256" key="1">
    <source>
        <dbReference type="ARBA" id="ARBA00004123"/>
    </source>
</evidence>
<feature type="compositionally biased region" description="Basic and acidic residues" evidence="7">
    <location>
        <begin position="285"/>
        <end position="305"/>
    </location>
</feature>
<dbReference type="PANTHER" id="PTHR31442:SF40">
    <property type="entry name" value="HOMEODOMAIN-LIKE SUPERFAMILY PROTEIN"/>
    <property type="match status" value="1"/>
</dbReference>
<keyword evidence="2" id="KW-0805">Transcription regulation</keyword>
<dbReference type="GO" id="GO:0000160">
    <property type="term" value="P:phosphorelay signal transduction system"/>
    <property type="evidence" value="ECO:0007669"/>
    <property type="project" value="InterPro"/>
</dbReference>
<dbReference type="FunFam" id="1.10.10.60:FF:000007">
    <property type="entry name" value="Two-component response regulator"/>
    <property type="match status" value="1"/>
</dbReference>
<dbReference type="GO" id="GO:0003677">
    <property type="term" value="F:DNA binding"/>
    <property type="evidence" value="ECO:0007669"/>
    <property type="project" value="UniProtKB-KW"/>
</dbReference>